<feature type="compositionally biased region" description="Basic and acidic residues" evidence="1">
    <location>
        <begin position="41"/>
        <end position="68"/>
    </location>
</feature>
<dbReference type="EMBL" id="JACHXU010000002">
    <property type="protein sequence ID" value="MBB3205000.1"/>
    <property type="molecule type" value="Genomic_DNA"/>
</dbReference>
<proteinExistence type="predicted"/>
<dbReference type="RefSeq" id="WP_184301873.1">
    <property type="nucleotide sequence ID" value="NZ_JACHXU010000002.1"/>
</dbReference>
<comment type="caution">
    <text evidence="2">The sequence shown here is derived from an EMBL/GenBank/DDBJ whole genome shotgun (WGS) entry which is preliminary data.</text>
</comment>
<evidence type="ECO:0000256" key="1">
    <source>
        <dbReference type="SAM" id="MobiDB-lite"/>
    </source>
</evidence>
<protein>
    <submittedName>
        <fullName evidence="2">Cu(I)/Ag(I) efflux system membrane fusion protein</fullName>
    </submittedName>
</protein>
<organism evidence="2 3">
    <name type="scientific">Aporhodopirellula rubra</name>
    <dbReference type="NCBI Taxonomy" id="980271"/>
    <lineage>
        <taxon>Bacteria</taxon>
        <taxon>Pseudomonadati</taxon>
        <taxon>Planctomycetota</taxon>
        <taxon>Planctomycetia</taxon>
        <taxon>Pirellulales</taxon>
        <taxon>Pirellulaceae</taxon>
        <taxon>Aporhodopirellula</taxon>
    </lineage>
</organism>
<dbReference type="AlphaFoldDB" id="A0A7W5H4J6"/>
<feature type="region of interest" description="Disordered" evidence="1">
    <location>
        <begin position="27"/>
        <end position="84"/>
    </location>
</feature>
<evidence type="ECO:0000313" key="3">
    <source>
        <dbReference type="Proteomes" id="UP000536179"/>
    </source>
</evidence>
<name>A0A7W5H4J6_9BACT</name>
<sequence length="143" mass="15321">MRLTKFIPFLLGGMLILGIYGCNSPESDPVTPPATPASDTADAHADHDHGDHADHDHADHDHGDHADADSPMAKMMPGLKELSPKDYKSAMAQHMCPVSGEMLGTMGAPEKVDVNGTSVWICCDGCKDKLLADPDKYLAKLNK</sequence>
<gene>
    <name evidence="2" type="ORF">FHS27_000767</name>
</gene>
<evidence type="ECO:0000313" key="2">
    <source>
        <dbReference type="EMBL" id="MBB3205000.1"/>
    </source>
</evidence>
<accession>A0A7W5H4J6</accession>
<reference evidence="2 3" key="1">
    <citation type="submission" date="2020-08" db="EMBL/GenBank/DDBJ databases">
        <title>Genomic Encyclopedia of Type Strains, Phase III (KMG-III): the genomes of soil and plant-associated and newly described type strains.</title>
        <authorList>
            <person name="Whitman W."/>
        </authorList>
    </citation>
    <scope>NUCLEOTIDE SEQUENCE [LARGE SCALE GENOMIC DNA]</scope>
    <source>
        <strain evidence="2 3">CECT 8075</strain>
    </source>
</reference>
<dbReference type="Proteomes" id="UP000536179">
    <property type="component" value="Unassembled WGS sequence"/>
</dbReference>
<dbReference type="PROSITE" id="PS51257">
    <property type="entry name" value="PROKAR_LIPOPROTEIN"/>
    <property type="match status" value="1"/>
</dbReference>
<keyword evidence="3" id="KW-1185">Reference proteome</keyword>